<evidence type="ECO:0000313" key="3">
    <source>
        <dbReference type="Proteomes" id="UP000184188"/>
    </source>
</evidence>
<sequence length="222" mass="24365">MFHRVGSRKECVRWGRYRWSDMMEPAPLSRQPSGAIRTFSNSNAPFLHRTLLLVRVRKAAIPMWSTGEASVVCSIQSLPVFRAPCSGPACIRGTGVVFLAVDISGVKAITALHRQEAVNGGWDDGPLSMHWERDQRVVVSELERRRGRRRRCKSGGETHRSGGGSSVASQSGKAYLLAADQRSIKSPASLFRLCPPPVLFIDARNGGCRLLFSWVPAPSPAV</sequence>
<accession>A0A1L9SPJ7</accession>
<dbReference type="VEuPathDB" id="FungiDB:ASPZODRAFT_1365938"/>
<proteinExistence type="predicted"/>
<name>A0A1L9SPJ7_9EURO</name>
<dbReference type="EMBL" id="KV878338">
    <property type="protein sequence ID" value="OJJ48984.1"/>
    <property type="molecule type" value="Genomic_DNA"/>
</dbReference>
<evidence type="ECO:0000256" key="1">
    <source>
        <dbReference type="SAM" id="MobiDB-lite"/>
    </source>
</evidence>
<dbReference type="GeneID" id="34610559"/>
<keyword evidence="3" id="KW-1185">Reference proteome</keyword>
<feature type="region of interest" description="Disordered" evidence="1">
    <location>
        <begin position="148"/>
        <end position="168"/>
    </location>
</feature>
<evidence type="ECO:0000313" key="2">
    <source>
        <dbReference type="EMBL" id="OJJ48984.1"/>
    </source>
</evidence>
<dbReference type="Proteomes" id="UP000184188">
    <property type="component" value="Unassembled WGS sequence"/>
</dbReference>
<protein>
    <submittedName>
        <fullName evidence="2">Uncharacterized protein</fullName>
    </submittedName>
</protein>
<dbReference type="AlphaFoldDB" id="A0A1L9SPJ7"/>
<reference evidence="3" key="1">
    <citation type="journal article" date="2017" name="Genome Biol.">
        <title>Comparative genomics reveals high biological diversity and specific adaptations in the industrially and medically important fungal genus Aspergillus.</title>
        <authorList>
            <person name="de Vries R.P."/>
            <person name="Riley R."/>
            <person name="Wiebenga A."/>
            <person name="Aguilar-Osorio G."/>
            <person name="Amillis S."/>
            <person name="Uchima C.A."/>
            <person name="Anderluh G."/>
            <person name="Asadollahi M."/>
            <person name="Askin M."/>
            <person name="Barry K."/>
            <person name="Battaglia E."/>
            <person name="Bayram O."/>
            <person name="Benocci T."/>
            <person name="Braus-Stromeyer S.A."/>
            <person name="Caldana C."/>
            <person name="Canovas D."/>
            <person name="Cerqueira G.C."/>
            <person name="Chen F."/>
            <person name="Chen W."/>
            <person name="Choi C."/>
            <person name="Clum A."/>
            <person name="Dos Santos R.A."/>
            <person name="Damasio A.R."/>
            <person name="Diallinas G."/>
            <person name="Emri T."/>
            <person name="Fekete E."/>
            <person name="Flipphi M."/>
            <person name="Freyberg S."/>
            <person name="Gallo A."/>
            <person name="Gournas C."/>
            <person name="Habgood R."/>
            <person name="Hainaut M."/>
            <person name="Harispe M.L."/>
            <person name="Henrissat B."/>
            <person name="Hilden K.S."/>
            <person name="Hope R."/>
            <person name="Hossain A."/>
            <person name="Karabika E."/>
            <person name="Karaffa L."/>
            <person name="Karanyi Z."/>
            <person name="Krasevec N."/>
            <person name="Kuo A."/>
            <person name="Kusch H."/>
            <person name="LaButti K."/>
            <person name="Lagendijk E.L."/>
            <person name="Lapidus A."/>
            <person name="Levasseur A."/>
            <person name="Lindquist E."/>
            <person name="Lipzen A."/>
            <person name="Logrieco A.F."/>
            <person name="MacCabe A."/>
            <person name="Maekelae M.R."/>
            <person name="Malavazi I."/>
            <person name="Melin P."/>
            <person name="Meyer V."/>
            <person name="Mielnichuk N."/>
            <person name="Miskei M."/>
            <person name="Molnar A.P."/>
            <person name="Mule G."/>
            <person name="Ngan C.Y."/>
            <person name="Orejas M."/>
            <person name="Orosz E."/>
            <person name="Ouedraogo J.P."/>
            <person name="Overkamp K.M."/>
            <person name="Park H.-S."/>
            <person name="Perrone G."/>
            <person name="Piumi F."/>
            <person name="Punt P.J."/>
            <person name="Ram A.F."/>
            <person name="Ramon A."/>
            <person name="Rauscher S."/>
            <person name="Record E."/>
            <person name="Riano-Pachon D.M."/>
            <person name="Robert V."/>
            <person name="Roehrig J."/>
            <person name="Ruller R."/>
            <person name="Salamov A."/>
            <person name="Salih N.S."/>
            <person name="Samson R.A."/>
            <person name="Sandor E."/>
            <person name="Sanguinetti M."/>
            <person name="Schuetze T."/>
            <person name="Sepcic K."/>
            <person name="Shelest E."/>
            <person name="Sherlock G."/>
            <person name="Sophianopoulou V."/>
            <person name="Squina F.M."/>
            <person name="Sun H."/>
            <person name="Susca A."/>
            <person name="Todd R.B."/>
            <person name="Tsang A."/>
            <person name="Unkles S.E."/>
            <person name="van de Wiele N."/>
            <person name="van Rossen-Uffink D."/>
            <person name="Oliveira J.V."/>
            <person name="Vesth T.C."/>
            <person name="Visser J."/>
            <person name="Yu J.-H."/>
            <person name="Zhou M."/>
            <person name="Andersen M.R."/>
            <person name="Archer D.B."/>
            <person name="Baker S.E."/>
            <person name="Benoit I."/>
            <person name="Brakhage A.A."/>
            <person name="Braus G.H."/>
            <person name="Fischer R."/>
            <person name="Frisvad J.C."/>
            <person name="Goldman G.H."/>
            <person name="Houbraken J."/>
            <person name="Oakley B."/>
            <person name="Pocsi I."/>
            <person name="Scazzocchio C."/>
            <person name="Seiboth B."/>
            <person name="vanKuyk P.A."/>
            <person name="Wortman J."/>
            <person name="Dyer P.S."/>
            <person name="Grigoriev I.V."/>
        </authorList>
    </citation>
    <scope>NUCLEOTIDE SEQUENCE [LARGE SCALE GENOMIC DNA]</scope>
    <source>
        <strain evidence="3">CBS 506.65</strain>
    </source>
</reference>
<dbReference type="RefSeq" id="XP_022583494.1">
    <property type="nucleotide sequence ID" value="XM_022724094.1"/>
</dbReference>
<gene>
    <name evidence="2" type="ORF">ASPZODRAFT_1365938</name>
</gene>
<organism evidence="2 3">
    <name type="scientific">Penicilliopsis zonata CBS 506.65</name>
    <dbReference type="NCBI Taxonomy" id="1073090"/>
    <lineage>
        <taxon>Eukaryota</taxon>
        <taxon>Fungi</taxon>
        <taxon>Dikarya</taxon>
        <taxon>Ascomycota</taxon>
        <taxon>Pezizomycotina</taxon>
        <taxon>Eurotiomycetes</taxon>
        <taxon>Eurotiomycetidae</taxon>
        <taxon>Eurotiales</taxon>
        <taxon>Aspergillaceae</taxon>
        <taxon>Penicilliopsis</taxon>
    </lineage>
</organism>